<evidence type="ECO:0000313" key="2">
    <source>
        <dbReference type="Proteomes" id="UP000241436"/>
    </source>
</evidence>
<evidence type="ECO:0008006" key="3">
    <source>
        <dbReference type="Google" id="ProtNLM"/>
    </source>
</evidence>
<name>A0A2T4TZU3_9BACT</name>
<sequence>MDVGTIHRLVAEGRYEFSKHAEREREADMISTTELEEALKRCDIIENYPDDPRWPSCLVLGFSGQRPIHAVCSVKRDPEELFLITVYDPSKRPEHWMDRYKRRRR</sequence>
<evidence type="ECO:0000313" key="1">
    <source>
        <dbReference type="EMBL" id="PTL36645.1"/>
    </source>
</evidence>
<dbReference type="RefSeq" id="WP_107561396.1">
    <property type="nucleotide sequence ID" value="NZ_NVQC01000013.1"/>
</dbReference>
<proteinExistence type="predicted"/>
<gene>
    <name evidence="1" type="ORF">CLG94_02900</name>
</gene>
<reference evidence="2" key="2">
    <citation type="journal article" date="2018" name="Environ. Microbiol.">
        <title>Bloom of a denitrifying methanotroph, 'Candidatus Methylomirabilis limnetica', in a deep stratified lake.</title>
        <authorList>
            <person name="Graf J.S."/>
            <person name="Mayr M.J."/>
            <person name="Marchant H.K."/>
            <person name="Tienken D."/>
            <person name="Hach P.F."/>
            <person name="Brand A."/>
            <person name="Schubert C.J."/>
            <person name="Kuypers M.M."/>
            <person name="Milucka J."/>
        </authorList>
    </citation>
    <scope>NUCLEOTIDE SEQUENCE [LARGE SCALE GENOMIC DNA]</scope>
    <source>
        <strain evidence="2">Zug</strain>
    </source>
</reference>
<keyword evidence="2" id="KW-1185">Reference proteome</keyword>
<accession>A0A2T4TZU3</accession>
<reference evidence="1 2" key="1">
    <citation type="submission" date="2017-09" db="EMBL/GenBank/DDBJ databases">
        <title>Bloom of a denitrifying methanotroph, Candidatus Methylomirabilis limnetica, in a deep stratified lake.</title>
        <authorList>
            <person name="Graf J.S."/>
            <person name="Marchant H.K."/>
            <person name="Tienken D."/>
            <person name="Hach P.F."/>
            <person name="Brand A."/>
            <person name="Schubert C.J."/>
            <person name="Kuypers M.M."/>
            <person name="Milucka J."/>
        </authorList>
    </citation>
    <scope>NUCLEOTIDE SEQUENCE [LARGE SCALE GENOMIC DNA]</scope>
    <source>
        <strain evidence="1 2">Zug</strain>
    </source>
</reference>
<dbReference type="Proteomes" id="UP000241436">
    <property type="component" value="Unassembled WGS sequence"/>
</dbReference>
<protein>
    <recommendedName>
        <fullName evidence="3">DUF4258 domain-containing protein</fullName>
    </recommendedName>
</protein>
<comment type="caution">
    <text evidence="1">The sequence shown here is derived from an EMBL/GenBank/DDBJ whole genome shotgun (WGS) entry which is preliminary data.</text>
</comment>
<dbReference type="OrthoDB" id="964236at2"/>
<dbReference type="Pfam" id="PF14076">
    <property type="entry name" value="DUF4258"/>
    <property type="match status" value="1"/>
</dbReference>
<dbReference type="AlphaFoldDB" id="A0A2T4TZU3"/>
<dbReference type="EMBL" id="NVQC01000013">
    <property type="protein sequence ID" value="PTL36645.1"/>
    <property type="molecule type" value="Genomic_DNA"/>
</dbReference>
<organism evidence="1 2">
    <name type="scientific">Candidatus Methylomirabilis limnetica</name>
    <dbReference type="NCBI Taxonomy" id="2033718"/>
    <lineage>
        <taxon>Bacteria</taxon>
        <taxon>Candidatus Methylomirabilota</taxon>
        <taxon>Candidatus Methylomirabilia</taxon>
        <taxon>Candidatus Methylomirabilales</taxon>
        <taxon>Candidatus Methylomirabilaceae</taxon>
        <taxon>Candidatus Methylomirabilis</taxon>
    </lineage>
</organism>
<dbReference type="InterPro" id="IPR025354">
    <property type="entry name" value="DUF4258"/>
</dbReference>